<gene>
    <name evidence="2" type="ORF">CGS55_15985</name>
</gene>
<dbReference type="AlphaFoldDB" id="A0A2A6ZW49"/>
<sequence>MTGTYTFTKPSSIKDQPSVASPELAYYDKVMSVRYDKVLTADGHTWLSYVTYS</sequence>
<feature type="domain" description="SH3b" evidence="1">
    <location>
        <begin position="2"/>
        <end position="52"/>
    </location>
</feature>
<dbReference type="InterPro" id="IPR003646">
    <property type="entry name" value="SH3-like_bac-type"/>
</dbReference>
<accession>A0A2A6ZW49</accession>
<feature type="non-terminal residue" evidence="2">
    <location>
        <position position="53"/>
    </location>
</feature>
<comment type="caution">
    <text evidence="2">The sequence shown here is derived from an EMBL/GenBank/DDBJ whole genome shotgun (WGS) entry which is preliminary data.</text>
</comment>
<protein>
    <submittedName>
        <fullName evidence="2">Lysozyme</fullName>
    </submittedName>
</protein>
<dbReference type="EMBL" id="NMTV01000115">
    <property type="protein sequence ID" value="PDX70998.1"/>
    <property type="molecule type" value="Genomic_DNA"/>
</dbReference>
<dbReference type="Gene3D" id="2.30.30.40">
    <property type="entry name" value="SH3 Domains"/>
    <property type="match status" value="1"/>
</dbReference>
<proteinExistence type="predicted"/>
<evidence type="ECO:0000313" key="2">
    <source>
        <dbReference type="EMBL" id="PDX70998.1"/>
    </source>
</evidence>
<evidence type="ECO:0000313" key="3">
    <source>
        <dbReference type="Proteomes" id="UP000219901"/>
    </source>
</evidence>
<organism evidence="2 3">
    <name type="scientific">Faecalibacterium prausnitzii</name>
    <dbReference type="NCBI Taxonomy" id="853"/>
    <lineage>
        <taxon>Bacteria</taxon>
        <taxon>Bacillati</taxon>
        <taxon>Bacillota</taxon>
        <taxon>Clostridia</taxon>
        <taxon>Eubacteriales</taxon>
        <taxon>Oscillospiraceae</taxon>
        <taxon>Faecalibacterium</taxon>
    </lineage>
</organism>
<dbReference type="Proteomes" id="UP000219901">
    <property type="component" value="Unassembled WGS sequence"/>
</dbReference>
<dbReference type="RefSeq" id="WP_179860673.1">
    <property type="nucleotide sequence ID" value="NZ_NMTV01000115.1"/>
</dbReference>
<evidence type="ECO:0000259" key="1">
    <source>
        <dbReference type="Pfam" id="PF08460"/>
    </source>
</evidence>
<reference evidence="2 3" key="1">
    <citation type="journal article" date="2017" name="Front. Microbiol.">
        <title>New Insights into the Diversity of the Genus Faecalibacterium.</title>
        <authorList>
            <person name="Benevides L."/>
            <person name="Burman S."/>
            <person name="Martin R."/>
            <person name="Robert V."/>
            <person name="Thomas M."/>
            <person name="Miquel S."/>
            <person name="Chain F."/>
            <person name="Sokol H."/>
            <person name="Bermudez-Humaran L.G."/>
            <person name="Morrison M."/>
            <person name="Langella P."/>
            <person name="Azevedo V.A."/>
            <person name="Chatel J.M."/>
            <person name="Soares S."/>
        </authorList>
    </citation>
    <scope>NUCLEOTIDE SEQUENCE [LARGE SCALE GENOMIC DNA]</scope>
    <source>
        <strain evidence="2 3">CNCM I 4546</strain>
    </source>
</reference>
<name>A0A2A6ZW49_9FIRM</name>
<dbReference type="Pfam" id="PF08460">
    <property type="entry name" value="SH3_5"/>
    <property type="match status" value="1"/>
</dbReference>